<dbReference type="AlphaFoldDB" id="A0A9N9RIY5"/>
<feature type="domain" description="Bulb-type lectin" evidence="2">
    <location>
        <begin position="18"/>
        <end position="133"/>
    </location>
</feature>
<feature type="signal peptide" evidence="1">
    <location>
        <begin position="1"/>
        <end position="17"/>
    </location>
</feature>
<sequence>MQKTLIIAILLITFVSARDTLKGTDCLPYGSSLRSDNNCFSLELQFDGNLVLYRDYDARVLWRSNTQGSGANRLCMQSDGNLVIYTKDNQPKWSTQTQGRISWFKLQDDGIAVLLSKYQNGQDEVRCSLKIPPTCCGKQAQAFININEIIDYLIPEIDTLLKTKHLIFLMNENDFELISLKSQIVHVKLCWNGKLAHKI</sequence>
<accession>A0A9N9RIY5</accession>
<name>A0A9N9RIY5_9DIPT</name>
<evidence type="ECO:0000313" key="3">
    <source>
        <dbReference type="EMBL" id="CAG9797481.1"/>
    </source>
</evidence>
<dbReference type="SUPFAM" id="SSF51110">
    <property type="entry name" value="alpha-D-mannose-specific plant lectins"/>
    <property type="match status" value="1"/>
</dbReference>
<gene>
    <name evidence="3" type="ORF">CHIRRI_LOCUS479</name>
</gene>
<evidence type="ECO:0000313" key="4">
    <source>
        <dbReference type="Proteomes" id="UP001153620"/>
    </source>
</evidence>
<evidence type="ECO:0000256" key="1">
    <source>
        <dbReference type="SAM" id="SignalP"/>
    </source>
</evidence>
<dbReference type="OrthoDB" id="1884773at2759"/>
<keyword evidence="4" id="KW-1185">Reference proteome</keyword>
<keyword evidence="1" id="KW-0732">Signal</keyword>
<dbReference type="SMART" id="SM00108">
    <property type="entry name" value="B_lectin"/>
    <property type="match status" value="1"/>
</dbReference>
<dbReference type="EMBL" id="OU895877">
    <property type="protein sequence ID" value="CAG9797481.1"/>
    <property type="molecule type" value="Genomic_DNA"/>
</dbReference>
<feature type="chain" id="PRO_5040156427" description="Bulb-type lectin domain-containing protein" evidence="1">
    <location>
        <begin position="18"/>
        <end position="199"/>
    </location>
</feature>
<reference evidence="3" key="1">
    <citation type="submission" date="2022-01" db="EMBL/GenBank/DDBJ databases">
        <authorList>
            <person name="King R."/>
        </authorList>
    </citation>
    <scope>NUCLEOTIDE SEQUENCE</scope>
</reference>
<protein>
    <recommendedName>
        <fullName evidence="2">Bulb-type lectin domain-containing protein</fullName>
    </recommendedName>
</protein>
<organism evidence="3 4">
    <name type="scientific">Chironomus riparius</name>
    <dbReference type="NCBI Taxonomy" id="315576"/>
    <lineage>
        <taxon>Eukaryota</taxon>
        <taxon>Metazoa</taxon>
        <taxon>Ecdysozoa</taxon>
        <taxon>Arthropoda</taxon>
        <taxon>Hexapoda</taxon>
        <taxon>Insecta</taxon>
        <taxon>Pterygota</taxon>
        <taxon>Neoptera</taxon>
        <taxon>Endopterygota</taxon>
        <taxon>Diptera</taxon>
        <taxon>Nematocera</taxon>
        <taxon>Chironomoidea</taxon>
        <taxon>Chironomidae</taxon>
        <taxon>Chironominae</taxon>
        <taxon>Chironomus</taxon>
    </lineage>
</organism>
<evidence type="ECO:0000259" key="2">
    <source>
        <dbReference type="SMART" id="SM00108"/>
    </source>
</evidence>
<dbReference type="Gene3D" id="2.90.10.10">
    <property type="entry name" value="Bulb-type lectin domain"/>
    <property type="match status" value="2"/>
</dbReference>
<dbReference type="InterPro" id="IPR036426">
    <property type="entry name" value="Bulb-type_lectin_dom_sf"/>
</dbReference>
<dbReference type="InterPro" id="IPR001480">
    <property type="entry name" value="Bulb-type_lectin_dom"/>
</dbReference>
<dbReference type="Proteomes" id="UP001153620">
    <property type="component" value="Chromosome 1"/>
</dbReference>
<proteinExistence type="predicted"/>
<reference evidence="3" key="2">
    <citation type="submission" date="2022-10" db="EMBL/GenBank/DDBJ databases">
        <authorList>
            <consortium name="ENA_rothamsted_submissions"/>
            <consortium name="culmorum"/>
            <person name="King R."/>
        </authorList>
    </citation>
    <scope>NUCLEOTIDE SEQUENCE</scope>
</reference>